<feature type="transmembrane region" description="Helical" evidence="7">
    <location>
        <begin position="136"/>
        <end position="154"/>
    </location>
</feature>
<sequence>MMIAAAGNISAKREAVAINGDPTEWVVCYSVRDSFLTIVKPMRTSDLLRLLFLAAIWGASFLFMRIAVPALGAVNTAFLRVFCGMLGLLFIMAVMRIPRRFDGKLGWAMLLGVINSAFPFLMYCLAARVLPAGYSAILNATTPLMGVIIGAAFFDEKLTVNKVLGMIAGFSGIIVISTTGEAHLSSTLIGGILACLIATACYGFAGFLTKRWIGARGGLDATKVAFGSQLGASVFLLPIFAFSAPQTPAASWQIPEVWASILAIGFICTALAYIIYFRLLADIGPLRTLTVTFMIPPFGILWGWLVLGEEINQGFIGGSLLIVCAVWLVTSNGFGKGAAINSSASK</sequence>
<dbReference type="InterPro" id="IPR050638">
    <property type="entry name" value="AA-Vitamin_Transporters"/>
</dbReference>
<feature type="transmembrane region" description="Helical" evidence="7">
    <location>
        <begin position="221"/>
        <end position="245"/>
    </location>
</feature>
<evidence type="ECO:0000313" key="9">
    <source>
        <dbReference type="EMBL" id="SFK44673.1"/>
    </source>
</evidence>
<feature type="transmembrane region" description="Helical" evidence="7">
    <location>
        <begin position="107"/>
        <end position="130"/>
    </location>
</feature>
<evidence type="ECO:0000256" key="1">
    <source>
        <dbReference type="ARBA" id="ARBA00004651"/>
    </source>
</evidence>
<evidence type="ECO:0000259" key="8">
    <source>
        <dbReference type="Pfam" id="PF00892"/>
    </source>
</evidence>
<accession>A0A1I3ZKR8</accession>
<dbReference type="Proteomes" id="UP000198841">
    <property type="component" value="Unassembled WGS sequence"/>
</dbReference>
<feature type="domain" description="EamA" evidence="8">
    <location>
        <begin position="191"/>
        <end position="330"/>
    </location>
</feature>
<proteinExistence type="inferred from homology"/>
<dbReference type="PANTHER" id="PTHR32322">
    <property type="entry name" value="INNER MEMBRANE TRANSPORTER"/>
    <property type="match status" value="1"/>
</dbReference>
<feature type="transmembrane region" description="Helical" evidence="7">
    <location>
        <begin position="188"/>
        <end position="209"/>
    </location>
</feature>
<dbReference type="EMBL" id="FOSD01000007">
    <property type="protein sequence ID" value="SFK44673.1"/>
    <property type="molecule type" value="Genomic_DNA"/>
</dbReference>
<comment type="caution">
    <text evidence="9">The sequence shown here is derived from an EMBL/GenBank/DDBJ whole genome shotgun (WGS) entry which is preliminary data.</text>
</comment>
<evidence type="ECO:0000256" key="7">
    <source>
        <dbReference type="SAM" id="Phobius"/>
    </source>
</evidence>
<dbReference type="Pfam" id="PF00892">
    <property type="entry name" value="EamA"/>
    <property type="match status" value="2"/>
</dbReference>
<feature type="transmembrane region" description="Helical" evidence="7">
    <location>
        <begin position="50"/>
        <end position="71"/>
    </location>
</feature>
<feature type="transmembrane region" description="Helical" evidence="7">
    <location>
        <begin position="257"/>
        <end position="276"/>
    </location>
</feature>
<keyword evidence="10" id="KW-1185">Reference proteome</keyword>
<dbReference type="InterPro" id="IPR037185">
    <property type="entry name" value="EmrE-like"/>
</dbReference>
<organism evidence="9 10">
    <name type="scientific">Candidatus Pantoea symbiotica</name>
    <dbReference type="NCBI Taxonomy" id="1884370"/>
    <lineage>
        <taxon>Bacteria</taxon>
        <taxon>Pseudomonadati</taxon>
        <taxon>Pseudomonadota</taxon>
        <taxon>Gammaproteobacteria</taxon>
        <taxon>Enterobacterales</taxon>
        <taxon>Erwiniaceae</taxon>
        <taxon>Pantoea</taxon>
    </lineage>
</organism>
<comment type="similarity">
    <text evidence="2">Belongs to the EamA transporter family.</text>
</comment>
<name>A0A1I3ZKR8_9GAMM</name>
<evidence type="ECO:0000256" key="3">
    <source>
        <dbReference type="ARBA" id="ARBA00022475"/>
    </source>
</evidence>
<dbReference type="Gene3D" id="1.10.3730.20">
    <property type="match status" value="1"/>
</dbReference>
<evidence type="ECO:0000256" key="4">
    <source>
        <dbReference type="ARBA" id="ARBA00022692"/>
    </source>
</evidence>
<feature type="transmembrane region" description="Helical" evidence="7">
    <location>
        <begin position="77"/>
        <end position="95"/>
    </location>
</feature>
<keyword evidence="4 7" id="KW-0812">Transmembrane</keyword>
<comment type="subcellular location">
    <subcellularLocation>
        <location evidence="1">Cell membrane</location>
        <topology evidence="1">Multi-pass membrane protein</topology>
    </subcellularLocation>
</comment>
<keyword evidence="3" id="KW-1003">Cell membrane</keyword>
<feature type="transmembrane region" description="Helical" evidence="7">
    <location>
        <begin position="163"/>
        <end position="182"/>
    </location>
</feature>
<keyword evidence="5 7" id="KW-1133">Transmembrane helix</keyword>
<keyword evidence="6 7" id="KW-0472">Membrane</keyword>
<feature type="domain" description="EamA" evidence="8">
    <location>
        <begin position="50"/>
        <end position="178"/>
    </location>
</feature>
<dbReference type="PANTHER" id="PTHR32322:SF2">
    <property type="entry name" value="EAMA DOMAIN-CONTAINING PROTEIN"/>
    <property type="match status" value="1"/>
</dbReference>
<reference evidence="9 10" key="1">
    <citation type="submission" date="2016-10" db="EMBL/GenBank/DDBJ databases">
        <authorList>
            <person name="Varghese N."/>
            <person name="Submissions S."/>
        </authorList>
    </citation>
    <scope>NUCLEOTIDE SEQUENCE [LARGE SCALE GENOMIC DNA]</scope>
    <source>
        <strain evidence="9 10">YR512</strain>
    </source>
</reference>
<evidence type="ECO:0000256" key="2">
    <source>
        <dbReference type="ARBA" id="ARBA00007362"/>
    </source>
</evidence>
<evidence type="ECO:0000256" key="6">
    <source>
        <dbReference type="ARBA" id="ARBA00023136"/>
    </source>
</evidence>
<feature type="transmembrane region" description="Helical" evidence="7">
    <location>
        <begin position="288"/>
        <end position="305"/>
    </location>
</feature>
<gene>
    <name evidence="9" type="ORF">SAMN05518863_10774</name>
</gene>
<protein>
    <submittedName>
        <fullName evidence="9">Threonine/homoserine efflux transporter RhtA</fullName>
    </submittedName>
</protein>
<dbReference type="InterPro" id="IPR000620">
    <property type="entry name" value="EamA_dom"/>
</dbReference>
<evidence type="ECO:0000256" key="5">
    <source>
        <dbReference type="ARBA" id="ARBA00022989"/>
    </source>
</evidence>
<evidence type="ECO:0000313" key="10">
    <source>
        <dbReference type="Proteomes" id="UP000198841"/>
    </source>
</evidence>
<dbReference type="SUPFAM" id="SSF103481">
    <property type="entry name" value="Multidrug resistance efflux transporter EmrE"/>
    <property type="match status" value="2"/>
</dbReference>
<feature type="transmembrane region" description="Helical" evidence="7">
    <location>
        <begin position="311"/>
        <end position="330"/>
    </location>
</feature>